<evidence type="ECO:0000313" key="1">
    <source>
        <dbReference type="EMBL" id="OAS14324.1"/>
    </source>
</evidence>
<gene>
    <name evidence="1" type="ORF">A8708_13065</name>
</gene>
<dbReference type="Proteomes" id="UP000078454">
    <property type="component" value="Unassembled WGS sequence"/>
</dbReference>
<dbReference type="OrthoDB" id="2617840at2"/>
<evidence type="ECO:0000313" key="2">
    <source>
        <dbReference type="Proteomes" id="UP000078454"/>
    </source>
</evidence>
<comment type="caution">
    <text evidence="1">The sequence shown here is derived from an EMBL/GenBank/DDBJ whole genome shotgun (WGS) entry which is preliminary data.</text>
</comment>
<reference evidence="1 2" key="1">
    <citation type="submission" date="2016-05" db="EMBL/GenBank/DDBJ databases">
        <title>Paenibacillus sp. 1ZS3-15 nov., isolated from the rhizosphere soil.</title>
        <authorList>
            <person name="Zhang X.X."/>
            <person name="Zhang J."/>
        </authorList>
    </citation>
    <scope>NUCLEOTIDE SEQUENCE [LARGE SCALE GENOMIC DNA]</scope>
    <source>
        <strain evidence="1 2">1ZS3-15</strain>
    </source>
</reference>
<keyword evidence="2" id="KW-1185">Reference proteome</keyword>
<organism evidence="1 2">
    <name type="scientific">Paenibacillus oryzisoli</name>
    <dbReference type="NCBI Taxonomy" id="1850517"/>
    <lineage>
        <taxon>Bacteria</taxon>
        <taxon>Bacillati</taxon>
        <taxon>Bacillota</taxon>
        <taxon>Bacilli</taxon>
        <taxon>Bacillales</taxon>
        <taxon>Paenibacillaceae</taxon>
        <taxon>Paenibacillus</taxon>
    </lineage>
</organism>
<dbReference type="EMBL" id="LYPB01000090">
    <property type="protein sequence ID" value="OAS14324.1"/>
    <property type="molecule type" value="Genomic_DNA"/>
</dbReference>
<dbReference type="RefSeq" id="WP_068669834.1">
    <property type="nucleotide sequence ID" value="NZ_LYPB01000090.1"/>
</dbReference>
<dbReference type="STRING" id="1850517.A8708_13065"/>
<protein>
    <submittedName>
        <fullName evidence="1">Uncharacterized protein</fullName>
    </submittedName>
</protein>
<name>A0A197ZYQ1_9BACL</name>
<sequence>MATCSTWMYKGISPSVFRALQQVGRRQGFAIPNTASGKFTISVVSMNVGFQYAWDTNAQTLLLQCDNKPMLLGCGTIKSFADKIIAESGGKPG</sequence>
<proteinExistence type="predicted"/>
<dbReference type="AlphaFoldDB" id="A0A197ZYQ1"/>
<accession>A0A197ZYQ1</accession>